<proteinExistence type="predicted"/>
<protein>
    <submittedName>
        <fullName evidence="2">Predicted phosphoesterase</fullName>
    </submittedName>
</protein>
<reference evidence="3" key="1">
    <citation type="submission" date="2016-10" db="EMBL/GenBank/DDBJ databases">
        <authorList>
            <person name="Varghese N."/>
            <person name="Submissions S."/>
        </authorList>
    </citation>
    <scope>NUCLEOTIDE SEQUENCE [LARGE SCALE GENOMIC DNA]</scope>
    <source>
        <strain evidence="3">CGMCC 1.6444</strain>
    </source>
</reference>
<dbReference type="EMBL" id="FNIV01000009">
    <property type="protein sequence ID" value="SDO64422.1"/>
    <property type="molecule type" value="Genomic_DNA"/>
</dbReference>
<evidence type="ECO:0000313" key="2">
    <source>
        <dbReference type="EMBL" id="SDO64422.1"/>
    </source>
</evidence>
<dbReference type="PANTHER" id="PTHR37844">
    <property type="entry name" value="SER/THR PROTEIN PHOSPHATASE SUPERFAMILY (AFU_ORTHOLOGUE AFUA_1G14840)"/>
    <property type="match status" value="1"/>
</dbReference>
<dbReference type="OrthoDB" id="356681at2"/>
<dbReference type="InterPro" id="IPR029052">
    <property type="entry name" value="Metallo-depent_PP-like"/>
</dbReference>
<dbReference type="GO" id="GO:0016787">
    <property type="term" value="F:hydrolase activity"/>
    <property type="evidence" value="ECO:0007669"/>
    <property type="project" value="InterPro"/>
</dbReference>
<keyword evidence="3" id="KW-1185">Reference proteome</keyword>
<dbReference type="RefSeq" id="WP_089680033.1">
    <property type="nucleotide sequence ID" value="NZ_FNIV01000009.1"/>
</dbReference>
<gene>
    <name evidence="2" type="ORF">SAMN04487957_10949</name>
</gene>
<evidence type="ECO:0000259" key="1">
    <source>
        <dbReference type="Pfam" id="PF00149"/>
    </source>
</evidence>
<dbReference type="Gene3D" id="3.60.21.10">
    <property type="match status" value="1"/>
</dbReference>
<dbReference type="STRING" id="419597.SAMN04487957_10949"/>
<dbReference type="Proteomes" id="UP000199075">
    <property type="component" value="Unassembled WGS sequence"/>
</dbReference>
<dbReference type="InterPro" id="IPR004843">
    <property type="entry name" value="Calcineurin-like_PHP"/>
</dbReference>
<dbReference type="Pfam" id="PF00149">
    <property type="entry name" value="Metallophos"/>
    <property type="match status" value="1"/>
</dbReference>
<dbReference type="PANTHER" id="PTHR37844:SF2">
    <property type="entry name" value="SER_THR PROTEIN PHOSPHATASE SUPERFAMILY (AFU_ORTHOLOGUE AFUA_1G14840)"/>
    <property type="match status" value="1"/>
</dbReference>
<name>A0A1H0L8L4_9GAMM</name>
<evidence type="ECO:0000313" key="3">
    <source>
        <dbReference type="Proteomes" id="UP000199075"/>
    </source>
</evidence>
<dbReference type="SUPFAM" id="SSF56300">
    <property type="entry name" value="Metallo-dependent phosphatases"/>
    <property type="match status" value="1"/>
</dbReference>
<dbReference type="AlphaFoldDB" id="A0A1H0L8L4"/>
<feature type="domain" description="Calcineurin-like phosphoesterase" evidence="1">
    <location>
        <begin position="1"/>
        <end position="219"/>
    </location>
</feature>
<organism evidence="2 3">
    <name type="scientific">Halomonas shengliensis</name>
    <dbReference type="NCBI Taxonomy" id="419597"/>
    <lineage>
        <taxon>Bacteria</taxon>
        <taxon>Pseudomonadati</taxon>
        <taxon>Pseudomonadota</taxon>
        <taxon>Gammaproteobacteria</taxon>
        <taxon>Oceanospirillales</taxon>
        <taxon>Halomonadaceae</taxon>
        <taxon>Halomonas</taxon>
    </lineage>
</organism>
<accession>A0A1H0L8L4</accession>
<sequence>MRLRVLSDLHLEHFAEPIVLPEAEADVVILAGDIHSGVQGLRWAAEHFFGTPILYVPGNHEFYGTAMPALRRELQAEATRLGIHLLDNRTLTLDGVRFHGSTLWTDFALYAEQPDQNPAFTEERVLAFMPDFRIIEQPDGAVFTPAESRRLHAEALAWLEGELARPFDGPRVVISHHAPLAECIPPRFRGDAASPAFASHLPQLMGRMDLWIHGHVHEPVDLEAGGTRVIANPGGYPGEFDPPLFTPDLIVEIGLP</sequence>